<dbReference type="AlphaFoldDB" id="A0A8H6G0E7"/>
<feature type="compositionally biased region" description="Low complexity" evidence="1">
    <location>
        <begin position="49"/>
        <end position="60"/>
    </location>
</feature>
<dbReference type="Proteomes" id="UP000578531">
    <property type="component" value="Unassembled WGS sequence"/>
</dbReference>
<keyword evidence="2" id="KW-0732">Signal</keyword>
<name>A0A8H6G0E7_9LECA</name>
<protein>
    <submittedName>
        <fullName evidence="3">Uncharacterized protein</fullName>
    </submittedName>
</protein>
<evidence type="ECO:0000313" key="4">
    <source>
        <dbReference type="Proteomes" id="UP000578531"/>
    </source>
</evidence>
<feature type="region of interest" description="Disordered" evidence="1">
    <location>
        <begin position="30"/>
        <end position="81"/>
    </location>
</feature>
<dbReference type="GeneID" id="59285177"/>
<accession>A0A8H6G0E7</accession>
<feature type="signal peptide" evidence="2">
    <location>
        <begin position="1"/>
        <end position="23"/>
    </location>
</feature>
<evidence type="ECO:0000256" key="1">
    <source>
        <dbReference type="SAM" id="MobiDB-lite"/>
    </source>
</evidence>
<dbReference type="InterPro" id="IPR006771">
    <property type="entry name" value="CetA-like"/>
</dbReference>
<evidence type="ECO:0000313" key="3">
    <source>
        <dbReference type="EMBL" id="KAF6238231.1"/>
    </source>
</evidence>
<evidence type="ECO:0000256" key="2">
    <source>
        <dbReference type="SAM" id="SignalP"/>
    </source>
</evidence>
<keyword evidence="4" id="KW-1185">Reference proteome</keyword>
<organism evidence="3 4">
    <name type="scientific">Letharia columbiana</name>
    <dbReference type="NCBI Taxonomy" id="112416"/>
    <lineage>
        <taxon>Eukaryota</taxon>
        <taxon>Fungi</taxon>
        <taxon>Dikarya</taxon>
        <taxon>Ascomycota</taxon>
        <taxon>Pezizomycotina</taxon>
        <taxon>Lecanoromycetes</taxon>
        <taxon>OSLEUM clade</taxon>
        <taxon>Lecanoromycetidae</taxon>
        <taxon>Lecanorales</taxon>
        <taxon>Lecanorineae</taxon>
        <taxon>Parmeliaceae</taxon>
        <taxon>Letharia</taxon>
    </lineage>
</organism>
<feature type="compositionally biased region" description="Gly residues" evidence="1">
    <location>
        <begin position="61"/>
        <end position="81"/>
    </location>
</feature>
<proteinExistence type="predicted"/>
<feature type="compositionally biased region" description="Pro residues" evidence="1">
    <location>
        <begin position="36"/>
        <end position="48"/>
    </location>
</feature>
<dbReference type="EMBL" id="JACCJC010000010">
    <property type="protein sequence ID" value="KAF6238231.1"/>
    <property type="molecule type" value="Genomic_DNA"/>
</dbReference>
<feature type="chain" id="PRO_5034695179" evidence="2">
    <location>
        <begin position="24"/>
        <end position="222"/>
    </location>
</feature>
<reference evidence="3 4" key="1">
    <citation type="journal article" date="2020" name="Genomics">
        <title>Complete, high-quality genomes from long-read metagenomic sequencing of two wolf lichen thalli reveals enigmatic genome architecture.</title>
        <authorList>
            <person name="McKenzie S.K."/>
            <person name="Walston R.F."/>
            <person name="Allen J.L."/>
        </authorList>
    </citation>
    <scope>NUCLEOTIDE SEQUENCE [LARGE SCALE GENOMIC DNA]</scope>
    <source>
        <strain evidence="3">WasteWater2</strain>
    </source>
</reference>
<dbReference type="PANTHER" id="PTHR36195:SF4">
    <property type="entry name" value="DOMAIN PROTEIN, PUTATIVE (AFU_ORTHOLOGUE AFUA_5G01990)-RELATED"/>
    <property type="match status" value="1"/>
</dbReference>
<comment type="caution">
    <text evidence="3">The sequence shown here is derived from an EMBL/GenBank/DDBJ whole genome shotgun (WGS) entry which is preliminary data.</text>
</comment>
<gene>
    <name evidence="3" type="ORF">HO173_003511</name>
</gene>
<dbReference type="Pfam" id="PF04681">
    <property type="entry name" value="Bys1"/>
    <property type="match status" value="1"/>
</dbReference>
<sequence length="222" mass="22153">MRSFGSATTAFVIIGFFALTTFSAPSPWNPNNWSPKPKPAPSPSPVAPATPATTTTTSSSGGTGGTSGSSGSGSGSSGAGSGTPGYATIVNKCNFATYVYVCKQHPATCGSTVPIKANTGTYSEAYAASSDGGHSLKISVTSGSGNILQFEYTNGGNGDISYDLSEVNGNPFGTWGFSLTNTTTDSFCGPPATDCPAIFTDPTNGIPYTATTSDGVGAILCG</sequence>
<dbReference type="OrthoDB" id="5144514at2759"/>
<dbReference type="PANTHER" id="PTHR36195">
    <property type="entry name" value="DOMAIN PROTEIN, PUTATIVE (AFU_ORTHOLOGUE AFUA_5G01990)-RELATED-RELATED"/>
    <property type="match status" value="1"/>
</dbReference>
<dbReference type="RefSeq" id="XP_037167538.1">
    <property type="nucleotide sequence ID" value="XM_037305436.1"/>
</dbReference>